<evidence type="ECO:0000313" key="1">
    <source>
        <dbReference type="EMBL" id="AFC32173.1"/>
    </source>
</evidence>
<dbReference type="Proteomes" id="UP000007523">
    <property type="component" value="Chromosome"/>
</dbReference>
<gene>
    <name evidence="1" type="ORF">PM3016_5473</name>
</gene>
<reference evidence="1 2" key="1">
    <citation type="journal article" date="2012" name="J. Bacteriol.">
        <title>Complete Genome Sequence of Paenibacillus mucilaginosus 3016, a Bacterium Functional as Microbial Fertilizer.</title>
        <authorList>
            <person name="Ma M."/>
            <person name="Wang Z."/>
            <person name="Li L."/>
            <person name="Jiang X."/>
            <person name="Guan D."/>
            <person name="Cao F."/>
            <person name="Chen H."/>
            <person name="Wang X."/>
            <person name="Shen D."/>
            <person name="Du B."/>
            <person name="Li J."/>
        </authorList>
    </citation>
    <scope>NUCLEOTIDE SEQUENCE [LARGE SCALE GENOMIC DNA]</scope>
    <source>
        <strain evidence="1 2">3016</strain>
    </source>
</reference>
<accession>H6NG46</accession>
<evidence type="ECO:0008006" key="3">
    <source>
        <dbReference type="Google" id="ProtNLM"/>
    </source>
</evidence>
<dbReference type="EMBL" id="CP003235">
    <property type="protein sequence ID" value="AFC32173.1"/>
    <property type="molecule type" value="Genomic_DNA"/>
</dbReference>
<organism evidence="1 2">
    <name type="scientific">Paenibacillus mucilaginosus 3016</name>
    <dbReference type="NCBI Taxonomy" id="1116391"/>
    <lineage>
        <taxon>Bacteria</taxon>
        <taxon>Bacillati</taxon>
        <taxon>Bacillota</taxon>
        <taxon>Bacilli</taxon>
        <taxon>Bacillales</taxon>
        <taxon>Paenibacillaceae</taxon>
        <taxon>Paenibacillus</taxon>
    </lineage>
</organism>
<evidence type="ECO:0000313" key="2">
    <source>
        <dbReference type="Proteomes" id="UP000007523"/>
    </source>
</evidence>
<protein>
    <recommendedName>
        <fullName evidence="3">Transposase</fullName>
    </recommendedName>
</protein>
<proteinExistence type="predicted"/>
<dbReference type="RefSeq" id="WP_014371609.1">
    <property type="nucleotide sequence ID" value="NC_016935.1"/>
</dbReference>
<dbReference type="STRING" id="1116391.PM3016_5473"/>
<dbReference type="AlphaFoldDB" id="H6NG46"/>
<sequence>MAKSKVQIRFTTEEKETVEKLHGEKMSASKIAEQLNIIFHKNQPVRKDQSVYYMLKTMKKATETVASK</sequence>
<dbReference type="HOGENOM" id="CLU_2827062_0_0_9"/>
<name>H6NG46_9BACL</name>
<dbReference type="KEGG" id="pmq:PM3016_5473"/>
<keyword evidence="2" id="KW-1185">Reference proteome</keyword>